<feature type="transmembrane region" description="Helical" evidence="8">
    <location>
        <begin position="184"/>
        <end position="204"/>
    </location>
</feature>
<keyword evidence="7 8" id="KW-0472">Membrane</keyword>
<dbReference type="KEGG" id="fap:GR316_00090"/>
<reference evidence="9" key="1">
    <citation type="submission" date="2020-01" db="EMBL/GenBank/DDBJ databases">
        <authorList>
            <person name="Yang Y."/>
            <person name="Kwon Y.M."/>
        </authorList>
    </citation>
    <scope>NUCLEOTIDE SEQUENCE</scope>
    <source>
        <strain evidence="9">PG104</strain>
    </source>
</reference>
<dbReference type="InterPro" id="IPR006507">
    <property type="entry name" value="UPF0283"/>
</dbReference>
<evidence type="ECO:0000256" key="8">
    <source>
        <dbReference type="SAM" id="Phobius"/>
    </source>
</evidence>
<dbReference type="EMBL" id="CP047289">
    <property type="protein sequence ID" value="QUS36819.1"/>
    <property type="molecule type" value="Genomic_DNA"/>
</dbReference>
<comment type="similarity">
    <text evidence="2">Belongs to the UPF0283 family.</text>
</comment>
<feature type="transmembrane region" description="Helical" evidence="8">
    <location>
        <begin position="70"/>
        <end position="90"/>
    </location>
</feature>
<dbReference type="PANTHER" id="PTHR39342">
    <property type="entry name" value="UPF0283 MEMBRANE PROTEIN YCJF"/>
    <property type="match status" value="1"/>
</dbReference>
<dbReference type="RefSeq" id="WP_211785046.1">
    <property type="nucleotide sequence ID" value="NZ_CP047289.1"/>
</dbReference>
<keyword evidence="4" id="KW-0997">Cell inner membrane</keyword>
<keyword evidence="5 8" id="KW-0812">Transmembrane</keyword>
<gene>
    <name evidence="9" type="ORF">GR316_00090</name>
</gene>
<dbReference type="InterPro" id="IPR021147">
    <property type="entry name" value="DUF697"/>
</dbReference>
<evidence type="ECO:0000256" key="6">
    <source>
        <dbReference type="ARBA" id="ARBA00022989"/>
    </source>
</evidence>
<organism evidence="9 10">
    <name type="scientific">Falsirhodobacter algicola</name>
    <dbReference type="NCBI Taxonomy" id="2692330"/>
    <lineage>
        <taxon>Bacteria</taxon>
        <taxon>Pseudomonadati</taxon>
        <taxon>Pseudomonadota</taxon>
        <taxon>Alphaproteobacteria</taxon>
        <taxon>Rhodobacterales</taxon>
        <taxon>Paracoccaceae</taxon>
        <taxon>Falsirhodobacter</taxon>
    </lineage>
</organism>
<dbReference type="Pfam" id="PF05128">
    <property type="entry name" value="DUF697"/>
    <property type="match status" value="1"/>
</dbReference>
<protein>
    <submittedName>
        <fullName evidence="9">DUF697 domain-containing protein</fullName>
    </submittedName>
</protein>
<keyword evidence="3" id="KW-1003">Cell membrane</keyword>
<name>A0A8J8MUK4_9RHOB</name>
<evidence type="ECO:0000313" key="10">
    <source>
        <dbReference type="Proteomes" id="UP000679284"/>
    </source>
</evidence>
<feature type="transmembrane region" description="Helical" evidence="8">
    <location>
        <begin position="37"/>
        <end position="58"/>
    </location>
</feature>
<dbReference type="Proteomes" id="UP000679284">
    <property type="component" value="Chromosome"/>
</dbReference>
<keyword evidence="10" id="KW-1185">Reference proteome</keyword>
<sequence length="316" mass="33626">MDWDDPADPANAPPVPEDAEGALATAIRVGARRPSRLWRFCLWSFGTAGGFVLAVAIHDFVASLLDRNTALGMVAFVLMGLAILAAVLLAGREALSYLRLARLDHLRLAVDEARAAGDVKGARKASQGIAAIYAPHHPAATARLRERGAEVFDADALLDMTEAELLAPLDQYARREVERAARQVAVATALIPLALADVATALFANLRMVRRIAEIYGGRSGTAGSLKLLMRVFSYLVATGALAVTDDLVHSVAGGGLLSRISRRFGEGMINAALTARIGVAAMELSRPMPFHAAPRPRIPNLLSRALTGLWEQNAA</sequence>
<evidence type="ECO:0000256" key="5">
    <source>
        <dbReference type="ARBA" id="ARBA00022692"/>
    </source>
</evidence>
<evidence type="ECO:0000256" key="4">
    <source>
        <dbReference type="ARBA" id="ARBA00022519"/>
    </source>
</evidence>
<proteinExistence type="inferred from homology"/>
<evidence type="ECO:0000313" key="9">
    <source>
        <dbReference type="EMBL" id="QUS36819.1"/>
    </source>
</evidence>
<dbReference type="PANTHER" id="PTHR39342:SF1">
    <property type="entry name" value="UPF0283 MEMBRANE PROTEIN YCJF"/>
    <property type="match status" value="1"/>
</dbReference>
<accession>A0A8J8MUK4</accession>
<evidence type="ECO:0000256" key="7">
    <source>
        <dbReference type="ARBA" id="ARBA00023136"/>
    </source>
</evidence>
<evidence type="ECO:0000256" key="2">
    <source>
        <dbReference type="ARBA" id="ARBA00008255"/>
    </source>
</evidence>
<dbReference type="GO" id="GO:0005886">
    <property type="term" value="C:plasma membrane"/>
    <property type="evidence" value="ECO:0007669"/>
    <property type="project" value="UniProtKB-SubCell"/>
</dbReference>
<comment type="subcellular location">
    <subcellularLocation>
        <location evidence="1">Cell inner membrane</location>
        <topology evidence="1">Multi-pass membrane protein</topology>
    </subcellularLocation>
</comment>
<keyword evidence="6 8" id="KW-1133">Transmembrane helix</keyword>
<evidence type="ECO:0000256" key="1">
    <source>
        <dbReference type="ARBA" id="ARBA00004429"/>
    </source>
</evidence>
<dbReference type="NCBIfam" id="TIGR01620">
    <property type="entry name" value="hyp_HI0043"/>
    <property type="match status" value="1"/>
</dbReference>
<evidence type="ECO:0000256" key="3">
    <source>
        <dbReference type="ARBA" id="ARBA00022475"/>
    </source>
</evidence>
<dbReference type="AlphaFoldDB" id="A0A8J8MUK4"/>